<dbReference type="OrthoDB" id="10312833at2759"/>
<protein>
    <submittedName>
        <fullName evidence="2">Uncharacterized protein</fullName>
    </submittedName>
</protein>
<evidence type="ECO:0000313" key="2">
    <source>
        <dbReference type="EMBL" id="KRY24320.1"/>
    </source>
</evidence>
<name>A0A0V1AHK7_TRISP</name>
<evidence type="ECO:0000256" key="1">
    <source>
        <dbReference type="SAM" id="Phobius"/>
    </source>
</evidence>
<comment type="caution">
    <text evidence="2">The sequence shown here is derived from an EMBL/GenBank/DDBJ whole genome shotgun (WGS) entry which is preliminary data.</text>
</comment>
<gene>
    <name evidence="2" type="ORF">T01_11595</name>
</gene>
<dbReference type="AlphaFoldDB" id="A0A0V1AHK7"/>
<feature type="transmembrane region" description="Helical" evidence="1">
    <location>
        <begin position="6"/>
        <end position="30"/>
    </location>
</feature>
<keyword evidence="1" id="KW-1133">Transmembrane helix</keyword>
<feature type="non-terminal residue" evidence="2">
    <location>
        <position position="34"/>
    </location>
</feature>
<sequence length="34" mass="3986">MVFSYYVFIWILGSGVMTTTTKCLFVVFYVNELL</sequence>
<keyword evidence="3" id="KW-1185">Reference proteome</keyword>
<organism evidence="2 3">
    <name type="scientific">Trichinella spiralis</name>
    <name type="common">Trichina worm</name>
    <dbReference type="NCBI Taxonomy" id="6334"/>
    <lineage>
        <taxon>Eukaryota</taxon>
        <taxon>Metazoa</taxon>
        <taxon>Ecdysozoa</taxon>
        <taxon>Nematoda</taxon>
        <taxon>Enoplea</taxon>
        <taxon>Dorylaimia</taxon>
        <taxon>Trichinellida</taxon>
        <taxon>Trichinellidae</taxon>
        <taxon>Trichinella</taxon>
    </lineage>
</organism>
<dbReference type="EMBL" id="JYDH01001824">
    <property type="protein sequence ID" value="KRY24320.1"/>
    <property type="molecule type" value="Genomic_DNA"/>
</dbReference>
<dbReference type="InParanoid" id="A0A0V1AHK7"/>
<evidence type="ECO:0000313" key="3">
    <source>
        <dbReference type="Proteomes" id="UP000054776"/>
    </source>
</evidence>
<keyword evidence="1" id="KW-0472">Membrane</keyword>
<keyword evidence="1" id="KW-0812">Transmembrane</keyword>
<dbReference type="Proteomes" id="UP000054776">
    <property type="component" value="Unassembled WGS sequence"/>
</dbReference>
<accession>A0A0V1AHK7</accession>
<reference evidence="2 3" key="1">
    <citation type="submission" date="2015-01" db="EMBL/GenBank/DDBJ databases">
        <title>Evolution of Trichinella species and genotypes.</title>
        <authorList>
            <person name="Korhonen P.K."/>
            <person name="Edoardo P."/>
            <person name="Giuseppe L.R."/>
            <person name="Gasser R.B."/>
        </authorList>
    </citation>
    <scope>NUCLEOTIDE SEQUENCE [LARGE SCALE GENOMIC DNA]</scope>
    <source>
        <strain evidence="2">ISS3</strain>
    </source>
</reference>
<proteinExistence type="predicted"/>